<dbReference type="InterPro" id="IPR001853">
    <property type="entry name" value="DSBA-like_thioredoxin_dom"/>
</dbReference>
<reference evidence="2 3" key="1">
    <citation type="submission" date="2023-07" db="EMBL/GenBank/DDBJ databases">
        <title>Sorghum-associated microbial communities from plants grown in Nebraska, USA.</title>
        <authorList>
            <person name="Schachtman D."/>
        </authorList>
    </citation>
    <scope>NUCLEOTIDE SEQUENCE [LARGE SCALE GENOMIC DNA]</scope>
    <source>
        <strain evidence="2 3">BE248</strain>
    </source>
</reference>
<dbReference type="RefSeq" id="WP_309969327.1">
    <property type="nucleotide sequence ID" value="NZ_JAVDWH010000001.1"/>
</dbReference>
<evidence type="ECO:0000313" key="3">
    <source>
        <dbReference type="Proteomes" id="UP001257739"/>
    </source>
</evidence>
<keyword evidence="3" id="KW-1185">Reference proteome</keyword>
<accession>A0ABU1UNN7</accession>
<dbReference type="Pfam" id="PF01323">
    <property type="entry name" value="DSBA"/>
    <property type="match status" value="1"/>
</dbReference>
<dbReference type="GO" id="GO:0016853">
    <property type="term" value="F:isomerase activity"/>
    <property type="evidence" value="ECO:0007669"/>
    <property type="project" value="UniProtKB-KW"/>
</dbReference>
<dbReference type="CDD" id="cd03024">
    <property type="entry name" value="DsbA_FrnE"/>
    <property type="match status" value="1"/>
</dbReference>
<dbReference type="PANTHER" id="PTHR13887:SF41">
    <property type="entry name" value="THIOREDOXIN SUPERFAMILY PROTEIN"/>
    <property type="match status" value="1"/>
</dbReference>
<name>A0ABU1UNN7_9ACTN</name>
<gene>
    <name evidence="2" type="ORF">J2X11_001635</name>
</gene>
<feature type="domain" description="DSBA-like thioredoxin" evidence="1">
    <location>
        <begin position="6"/>
        <end position="208"/>
    </location>
</feature>
<dbReference type="InterPro" id="IPR036249">
    <property type="entry name" value="Thioredoxin-like_sf"/>
</dbReference>
<dbReference type="Gene3D" id="3.40.30.10">
    <property type="entry name" value="Glutaredoxin"/>
    <property type="match status" value="1"/>
</dbReference>
<dbReference type="PANTHER" id="PTHR13887">
    <property type="entry name" value="GLUTATHIONE S-TRANSFERASE KAPPA"/>
    <property type="match status" value="1"/>
</dbReference>
<protein>
    <submittedName>
        <fullName evidence="2">DsbA family dithiol-disulfide isomerase</fullName>
    </submittedName>
</protein>
<sequence>MSNVKVDIWSDVACPWCFIGKRRFEAAVGDFTAGGDTVEVEYHSFELSPDTPIDYTGSHSEFLSKHKGIPEAQASQMLTQMTELGKSVDIAYDYDSLHTTNTIKAHELLHLAKSHDKQLEMKERLLKAYFEEGRHVGQIDELADLGAEIGLDRDEVVDALKSEKFLDDVMADKAQAVAYGIRGVPFFVINGKYGVSGAQESATFVDVLTQAAAE</sequence>
<evidence type="ECO:0000313" key="2">
    <source>
        <dbReference type="EMBL" id="MDR7086796.1"/>
    </source>
</evidence>
<evidence type="ECO:0000259" key="1">
    <source>
        <dbReference type="Pfam" id="PF01323"/>
    </source>
</evidence>
<keyword evidence="2" id="KW-0413">Isomerase</keyword>
<dbReference type="Proteomes" id="UP001257739">
    <property type="component" value="Unassembled WGS sequence"/>
</dbReference>
<comment type="caution">
    <text evidence="2">The sequence shown here is derived from an EMBL/GenBank/DDBJ whole genome shotgun (WGS) entry which is preliminary data.</text>
</comment>
<organism evidence="2 3">
    <name type="scientific">Aeromicrobium panaciterrae</name>
    <dbReference type="NCBI Taxonomy" id="363861"/>
    <lineage>
        <taxon>Bacteria</taxon>
        <taxon>Bacillati</taxon>
        <taxon>Actinomycetota</taxon>
        <taxon>Actinomycetes</taxon>
        <taxon>Propionibacteriales</taxon>
        <taxon>Nocardioidaceae</taxon>
        <taxon>Aeromicrobium</taxon>
    </lineage>
</organism>
<dbReference type="SUPFAM" id="SSF52833">
    <property type="entry name" value="Thioredoxin-like"/>
    <property type="match status" value="1"/>
</dbReference>
<dbReference type="EMBL" id="JAVDWH010000001">
    <property type="protein sequence ID" value="MDR7086796.1"/>
    <property type="molecule type" value="Genomic_DNA"/>
</dbReference>
<proteinExistence type="predicted"/>